<dbReference type="GO" id="GO:0006508">
    <property type="term" value="P:proteolysis"/>
    <property type="evidence" value="ECO:0007669"/>
    <property type="project" value="TreeGrafter"/>
</dbReference>
<accession>A0A5C5YLF4</accession>
<evidence type="ECO:0000256" key="1">
    <source>
        <dbReference type="ARBA" id="ARBA00001424"/>
    </source>
</evidence>
<dbReference type="RefSeq" id="WP_146588698.1">
    <property type="nucleotide sequence ID" value="NZ_SJPO01000007.1"/>
</dbReference>
<evidence type="ECO:0000256" key="4">
    <source>
        <dbReference type="ARBA" id="ARBA00012574"/>
    </source>
</evidence>
<dbReference type="Pfam" id="PF00557">
    <property type="entry name" value="Peptidase_M24"/>
    <property type="match status" value="1"/>
</dbReference>
<dbReference type="OrthoDB" id="9806388at2"/>
<evidence type="ECO:0000313" key="10">
    <source>
        <dbReference type="Proteomes" id="UP000318478"/>
    </source>
</evidence>
<keyword evidence="5" id="KW-0479">Metal-binding</keyword>
<dbReference type="InterPro" id="IPR029149">
    <property type="entry name" value="Creatin/AminoP/Spt16_N"/>
</dbReference>
<dbReference type="InterPro" id="IPR036005">
    <property type="entry name" value="Creatinase/aminopeptidase-like"/>
</dbReference>
<dbReference type="Pfam" id="PF05195">
    <property type="entry name" value="AMP_N"/>
    <property type="match status" value="1"/>
</dbReference>
<comment type="catalytic activity">
    <reaction evidence="1">
        <text>Release of any N-terminal amino acid, including proline, that is linked to proline, even from a dipeptide or tripeptide.</text>
        <dbReference type="EC" id="3.4.11.9"/>
    </reaction>
</comment>
<dbReference type="InterPro" id="IPR052433">
    <property type="entry name" value="X-Pro_dipept-like"/>
</dbReference>
<keyword evidence="6 9" id="KW-0378">Hydrolase</keyword>
<dbReference type="Proteomes" id="UP000318478">
    <property type="component" value="Unassembled WGS sequence"/>
</dbReference>
<dbReference type="SMART" id="SM01011">
    <property type="entry name" value="AMP_N"/>
    <property type="match status" value="1"/>
</dbReference>
<keyword evidence="9" id="KW-0031">Aminopeptidase</keyword>
<dbReference type="EMBL" id="SJPO01000007">
    <property type="protein sequence ID" value="TWT75712.1"/>
    <property type="molecule type" value="Genomic_DNA"/>
</dbReference>
<keyword evidence="10" id="KW-1185">Reference proteome</keyword>
<evidence type="ECO:0000256" key="6">
    <source>
        <dbReference type="ARBA" id="ARBA00022801"/>
    </source>
</evidence>
<keyword evidence="9" id="KW-0645">Protease</keyword>
<reference evidence="9 10" key="1">
    <citation type="submission" date="2019-02" db="EMBL/GenBank/DDBJ databases">
        <title>Deep-cultivation of Planctomycetes and their phenomic and genomic characterization uncovers novel biology.</title>
        <authorList>
            <person name="Wiegand S."/>
            <person name="Jogler M."/>
            <person name="Boedeker C."/>
            <person name="Pinto D."/>
            <person name="Vollmers J."/>
            <person name="Rivas-Marin E."/>
            <person name="Kohn T."/>
            <person name="Peeters S.H."/>
            <person name="Heuer A."/>
            <person name="Rast P."/>
            <person name="Oberbeckmann S."/>
            <person name="Bunk B."/>
            <person name="Jeske O."/>
            <person name="Meyerdierks A."/>
            <person name="Storesund J.E."/>
            <person name="Kallscheuer N."/>
            <person name="Luecker S."/>
            <person name="Lage O.M."/>
            <person name="Pohl T."/>
            <person name="Merkel B.J."/>
            <person name="Hornburger P."/>
            <person name="Mueller R.-W."/>
            <person name="Bruemmer F."/>
            <person name="Labrenz M."/>
            <person name="Spormann A.M."/>
            <person name="Op Den Camp H."/>
            <person name="Overmann J."/>
            <person name="Amann R."/>
            <person name="Jetten M.S.M."/>
            <person name="Mascher T."/>
            <person name="Medema M.H."/>
            <person name="Devos D.P."/>
            <person name="Kaster A.-K."/>
            <person name="Ovreas L."/>
            <person name="Rohde M."/>
            <person name="Galperin M.Y."/>
            <person name="Jogler C."/>
        </authorList>
    </citation>
    <scope>NUCLEOTIDE SEQUENCE [LARGE SCALE GENOMIC DNA]</scope>
    <source>
        <strain evidence="9 10">Pla123a</strain>
    </source>
</reference>
<comment type="caution">
    <text evidence="9">The sequence shown here is derived from an EMBL/GenBank/DDBJ whole genome shotgun (WGS) entry which is preliminary data.</text>
</comment>
<dbReference type="AlphaFoldDB" id="A0A5C5YLF4"/>
<dbReference type="Gene3D" id="3.90.230.10">
    <property type="entry name" value="Creatinase/methionine aminopeptidase superfamily"/>
    <property type="match status" value="1"/>
</dbReference>
<evidence type="ECO:0000256" key="2">
    <source>
        <dbReference type="ARBA" id="ARBA00001936"/>
    </source>
</evidence>
<evidence type="ECO:0000259" key="8">
    <source>
        <dbReference type="SMART" id="SM01011"/>
    </source>
</evidence>
<name>A0A5C5YLF4_9BACT</name>
<keyword evidence="7" id="KW-0464">Manganese</keyword>
<gene>
    <name evidence="9" type="primary">pepP</name>
    <name evidence="9" type="ORF">Pla123a_32220</name>
</gene>
<evidence type="ECO:0000256" key="3">
    <source>
        <dbReference type="ARBA" id="ARBA00008766"/>
    </source>
</evidence>
<dbReference type="SUPFAM" id="SSF55920">
    <property type="entry name" value="Creatinase/aminopeptidase"/>
    <property type="match status" value="1"/>
</dbReference>
<evidence type="ECO:0000256" key="5">
    <source>
        <dbReference type="ARBA" id="ARBA00022723"/>
    </source>
</evidence>
<dbReference type="EC" id="3.4.11.9" evidence="4"/>
<dbReference type="SUPFAM" id="SSF53092">
    <property type="entry name" value="Creatinase/prolidase N-terminal domain"/>
    <property type="match status" value="1"/>
</dbReference>
<dbReference type="PANTHER" id="PTHR43226:SF4">
    <property type="entry name" value="XAA-PRO AMINOPEPTIDASE 3"/>
    <property type="match status" value="1"/>
</dbReference>
<proteinExistence type="inferred from homology"/>
<comment type="cofactor">
    <cofactor evidence="2">
        <name>Mn(2+)</name>
        <dbReference type="ChEBI" id="CHEBI:29035"/>
    </cofactor>
</comment>
<feature type="domain" description="Aminopeptidase P N-terminal" evidence="8">
    <location>
        <begin position="13"/>
        <end position="139"/>
    </location>
</feature>
<dbReference type="InterPro" id="IPR007865">
    <property type="entry name" value="Aminopep_P_N"/>
</dbReference>
<dbReference type="GO" id="GO:0030145">
    <property type="term" value="F:manganese ion binding"/>
    <property type="evidence" value="ECO:0007669"/>
    <property type="project" value="InterPro"/>
</dbReference>
<comment type="similarity">
    <text evidence="3">Belongs to the peptidase M24B family.</text>
</comment>
<protein>
    <recommendedName>
        <fullName evidence="4">Xaa-Pro aminopeptidase</fullName>
        <ecNumber evidence="4">3.4.11.9</ecNumber>
    </recommendedName>
</protein>
<organism evidence="9 10">
    <name type="scientific">Posidoniimonas polymericola</name>
    <dbReference type="NCBI Taxonomy" id="2528002"/>
    <lineage>
        <taxon>Bacteria</taxon>
        <taxon>Pseudomonadati</taxon>
        <taxon>Planctomycetota</taxon>
        <taxon>Planctomycetia</taxon>
        <taxon>Pirellulales</taxon>
        <taxon>Lacipirellulaceae</taxon>
        <taxon>Posidoniimonas</taxon>
    </lineage>
</organism>
<dbReference type="InterPro" id="IPR000994">
    <property type="entry name" value="Pept_M24"/>
</dbReference>
<evidence type="ECO:0000256" key="7">
    <source>
        <dbReference type="ARBA" id="ARBA00023211"/>
    </source>
</evidence>
<dbReference type="Gene3D" id="3.40.350.10">
    <property type="entry name" value="Creatinase/prolidase N-terminal domain"/>
    <property type="match status" value="1"/>
</dbReference>
<dbReference type="GO" id="GO:0070006">
    <property type="term" value="F:metalloaminopeptidase activity"/>
    <property type="evidence" value="ECO:0007669"/>
    <property type="project" value="InterPro"/>
</dbReference>
<evidence type="ECO:0000313" key="9">
    <source>
        <dbReference type="EMBL" id="TWT75712.1"/>
    </source>
</evidence>
<dbReference type="PANTHER" id="PTHR43226">
    <property type="entry name" value="XAA-PRO AMINOPEPTIDASE 3"/>
    <property type="match status" value="1"/>
</dbReference>
<sequence length="450" mass="49921">MSSPVKLHYQEVFPPAEFARRRAAVSAAIGDGVAVLQGAPATGAFDLFRQYNDFFYLTGVECPHAYLTIHGKTGRSVLFLLPTDERLAELEGAELAVTFPEETLRLTGCDDVKPLGALADELKSASHLFAPHLPQEGLQACQDTLRVRAKMWSQDPWRGEPATLPQKLGELCPSAELCDLSPILGNLRRIKSAAEVDQMRRTGRLTALAVSEAMRCTAPGMVEGQLRAVAEYVYLLNGAGGGGYRPIIASGDNIWNIHYYRNNCRLEAGELVLMDYAPDAACYTSDIGRMWPVSGQYEPWQRELYGFVVDYQLLLLDIVRPGMTWDSLRGEVEAKMAPILSRVRWSRPSFEQGVRDLLTTCNPLTHEVGMAVHDSSGYQTVPLEPGVVFALDPQLWVREEKLYIRVEDTVVVTDTGIDNLTPQCPHDLDAVTELMREPGLTQLRPDLFAE</sequence>